<feature type="compositionally biased region" description="Low complexity" evidence="1">
    <location>
        <begin position="61"/>
        <end position="71"/>
    </location>
</feature>
<feature type="compositionally biased region" description="Acidic residues" evidence="1">
    <location>
        <begin position="72"/>
        <end position="89"/>
    </location>
</feature>
<protein>
    <submittedName>
        <fullName evidence="2">Uncharacterized protein</fullName>
    </submittedName>
</protein>
<organism evidence="2 3">
    <name type="scientific">Isoptericola jiangsuensis</name>
    <dbReference type="NCBI Taxonomy" id="548579"/>
    <lineage>
        <taxon>Bacteria</taxon>
        <taxon>Bacillati</taxon>
        <taxon>Actinomycetota</taxon>
        <taxon>Actinomycetes</taxon>
        <taxon>Micrococcales</taxon>
        <taxon>Promicromonosporaceae</taxon>
        <taxon>Isoptericola</taxon>
    </lineage>
</organism>
<feature type="region of interest" description="Disordered" evidence="1">
    <location>
        <begin position="1"/>
        <end position="96"/>
    </location>
</feature>
<comment type="caution">
    <text evidence="2">The sequence shown here is derived from an EMBL/GenBank/DDBJ whole genome shotgun (WGS) entry which is preliminary data.</text>
</comment>
<evidence type="ECO:0000313" key="2">
    <source>
        <dbReference type="EMBL" id="PFG41757.1"/>
    </source>
</evidence>
<dbReference type="Proteomes" id="UP000224130">
    <property type="component" value="Unassembled WGS sequence"/>
</dbReference>
<dbReference type="AlphaFoldDB" id="A0A2A9ERK4"/>
<dbReference type="EMBL" id="PDJJ01000001">
    <property type="protein sequence ID" value="PFG41757.1"/>
    <property type="molecule type" value="Genomic_DNA"/>
</dbReference>
<proteinExistence type="predicted"/>
<name>A0A2A9ERK4_9MICO</name>
<evidence type="ECO:0000256" key="1">
    <source>
        <dbReference type="SAM" id="MobiDB-lite"/>
    </source>
</evidence>
<feature type="compositionally biased region" description="Low complexity" evidence="1">
    <location>
        <begin position="19"/>
        <end position="29"/>
    </location>
</feature>
<gene>
    <name evidence="2" type="ORF">ATJ88_0399</name>
</gene>
<evidence type="ECO:0000313" key="3">
    <source>
        <dbReference type="Proteomes" id="UP000224130"/>
    </source>
</evidence>
<sequence>MLITIDTRDASTTVRGDADPSAPTPATDAGLPAHEAVGPGAADAAGLPTEAADGGAPPDWLVEAVALAAAADSDDGDGSPGAADDDAEDAGSAPTT</sequence>
<accession>A0A2A9ERK4</accession>
<dbReference type="RefSeq" id="WP_098462373.1">
    <property type="nucleotide sequence ID" value="NZ_PDJJ01000001.1"/>
</dbReference>
<keyword evidence="3" id="KW-1185">Reference proteome</keyword>
<reference evidence="2 3" key="1">
    <citation type="submission" date="2017-10" db="EMBL/GenBank/DDBJ databases">
        <title>Sequencing the genomes of 1000 actinobacteria strains.</title>
        <authorList>
            <person name="Klenk H.-P."/>
        </authorList>
    </citation>
    <scope>NUCLEOTIDE SEQUENCE [LARGE SCALE GENOMIC DNA]</scope>
    <source>
        <strain evidence="2 3">DSM 21863</strain>
    </source>
</reference>